<keyword evidence="1" id="KW-0472">Membrane</keyword>
<feature type="non-terminal residue" evidence="2">
    <location>
        <position position="189"/>
    </location>
</feature>
<evidence type="ECO:0000313" key="2">
    <source>
        <dbReference type="EMBL" id="KAG5333283.1"/>
    </source>
</evidence>
<dbReference type="OrthoDB" id="16520at2759"/>
<protein>
    <submittedName>
        <fullName evidence="2">DPP10 peptidase</fullName>
    </submittedName>
</protein>
<organism evidence="2 3">
    <name type="scientific">Acromyrmex heyeri</name>
    <dbReference type="NCBI Taxonomy" id="230685"/>
    <lineage>
        <taxon>Eukaryota</taxon>
        <taxon>Metazoa</taxon>
        <taxon>Ecdysozoa</taxon>
        <taxon>Arthropoda</taxon>
        <taxon>Hexapoda</taxon>
        <taxon>Insecta</taxon>
        <taxon>Pterygota</taxon>
        <taxon>Neoptera</taxon>
        <taxon>Endopterygota</taxon>
        <taxon>Hymenoptera</taxon>
        <taxon>Apocrita</taxon>
        <taxon>Aculeata</taxon>
        <taxon>Formicoidea</taxon>
        <taxon>Formicidae</taxon>
        <taxon>Myrmicinae</taxon>
        <taxon>Acromyrmex</taxon>
    </lineage>
</organism>
<dbReference type="Proteomes" id="UP000670152">
    <property type="component" value="Unassembled WGS sequence"/>
</dbReference>
<keyword evidence="3" id="KW-1185">Reference proteome</keyword>
<feature type="transmembrane region" description="Helical" evidence="1">
    <location>
        <begin position="45"/>
        <end position="69"/>
    </location>
</feature>
<keyword evidence="1" id="KW-1133">Transmembrane helix</keyword>
<keyword evidence="1" id="KW-0812">Transmembrane</keyword>
<dbReference type="AlphaFoldDB" id="A0A836FFE4"/>
<proteinExistence type="predicted"/>
<dbReference type="EMBL" id="JAANIB010004998">
    <property type="protein sequence ID" value="KAG5333283.1"/>
    <property type="molecule type" value="Genomic_DNA"/>
</dbReference>
<evidence type="ECO:0000256" key="1">
    <source>
        <dbReference type="SAM" id="Phobius"/>
    </source>
</evidence>
<sequence length="189" mass="21405">MNASVNVERNSWRLPPDETVQVADPRSKSAQDLTYADGGHNWRSIIFSLLVIGFVIAGIVTAIYLLGYVDELLYWSGRRLTLDECLRDDLTPHRLPPTWITHEKFVYQADDGSLTLLDTRKNVVSLLVSNHTLDREYNLYPLLKVSFVQTIGKPAEFCLAAHCETKTEPHIKWNPEHPTVYSGLQARAG</sequence>
<feature type="non-terminal residue" evidence="2">
    <location>
        <position position="1"/>
    </location>
</feature>
<comment type="caution">
    <text evidence="2">The sequence shown here is derived from an EMBL/GenBank/DDBJ whole genome shotgun (WGS) entry which is preliminary data.</text>
</comment>
<dbReference type="Gene3D" id="2.140.10.30">
    <property type="entry name" value="Dipeptidylpeptidase IV, N-terminal domain"/>
    <property type="match status" value="1"/>
</dbReference>
<name>A0A836FFE4_9HYME</name>
<gene>
    <name evidence="2" type="primary">Dpp10</name>
    <name evidence="2" type="ORF">G6Z77_0010623</name>
</gene>
<accession>A0A836FFE4</accession>
<reference evidence="2 3" key="1">
    <citation type="submission" date="2020-02" db="EMBL/GenBank/DDBJ databases">
        <title>Relaxed selection underlies rapid genomic changes in the transitions from sociality to social parasitism in ants.</title>
        <authorList>
            <person name="Bi X."/>
        </authorList>
    </citation>
    <scope>NUCLEOTIDE SEQUENCE [LARGE SCALE GENOMIC DNA]</scope>
    <source>
        <strain evidence="2">BGI-DK2014b</strain>
        <tissue evidence="2">Whole body</tissue>
    </source>
</reference>
<evidence type="ECO:0000313" key="3">
    <source>
        <dbReference type="Proteomes" id="UP000670152"/>
    </source>
</evidence>